<evidence type="ECO:0000256" key="6">
    <source>
        <dbReference type="SAM" id="Phobius"/>
    </source>
</evidence>
<feature type="transmembrane region" description="Helical" evidence="6">
    <location>
        <begin position="159"/>
        <end position="177"/>
    </location>
</feature>
<feature type="transmembrane region" description="Helical" evidence="6">
    <location>
        <begin position="525"/>
        <end position="543"/>
    </location>
</feature>
<dbReference type="GO" id="GO:0015086">
    <property type="term" value="F:cadmium ion transmembrane transporter activity"/>
    <property type="evidence" value="ECO:0007669"/>
    <property type="project" value="TreeGrafter"/>
</dbReference>
<feature type="transmembrane region" description="Helical" evidence="6">
    <location>
        <begin position="394"/>
        <end position="413"/>
    </location>
</feature>
<dbReference type="GO" id="GO:0005384">
    <property type="term" value="F:manganese ion transmembrane transporter activity"/>
    <property type="evidence" value="ECO:0007669"/>
    <property type="project" value="TreeGrafter"/>
</dbReference>
<dbReference type="RefSeq" id="WP_071386523.1">
    <property type="nucleotide sequence ID" value="NZ_MLYO01000120.1"/>
</dbReference>
<keyword evidence="8" id="KW-1185">Reference proteome</keyword>
<keyword evidence="2" id="KW-0813">Transport</keyword>
<sequence length="545" mass="56933">MTTVTNVSEAPRAAVLDDAHVGDIQGALGTIRLDDTAPRSGLSAKLKTLLAIVGPGLIVMVGDNDAGAFATYGQAGQNYGTHLLWTLLLLVPVLYVNQEMVLRLGAVTGVGHARLILERFGKFWGAFSVIDLFLLNALTLVTEFIGITLASGYLGLPKAVSVVLAAGIIIASAFTGSFQRFERVAIALCAASLLLVPIYFMVHPHASQMARDFVVPNMPGGTGQLSTVMLLIIGIVGTTVAPWQLFFQQSYVIDKRITPRFMKYEKADLWIGIAVVVIGAAAMMGFTAATFAGTHGFGQFTDAGGIATGLEHKAGKLAGVLFAIALLDASIIGAFAVSLSTAYAIGDVFGIKHSLHRGVKGAKGFYAVYAGLVAAAAAIVLIPGSPLGLLTEGVQTLAGVLLPSASVFLLLLCNDKAVLGPWVNGPKTNAFTSAVVGVLVALSIVLTASVLFPDISSGAILDIMAACGVVGVLAAGYAFTRRRTGTKEDPIDRTGKDEWRMPPLETLTRPAMSTARKIGMGALRTYLLIAMILVVIKIVQVALGK</sequence>
<feature type="transmembrane region" description="Helical" evidence="6">
    <location>
        <begin position="123"/>
        <end position="147"/>
    </location>
</feature>
<feature type="transmembrane region" description="Helical" evidence="6">
    <location>
        <begin position="267"/>
        <end position="292"/>
    </location>
</feature>
<accession>A0A1S2NZ64</accession>
<evidence type="ECO:0000256" key="5">
    <source>
        <dbReference type="ARBA" id="ARBA00023136"/>
    </source>
</evidence>
<feature type="transmembrane region" description="Helical" evidence="6">
    <location>
        <begin position="458"/>
        <end position="479"/>
    </location>
</feature>
<proteinExistence type="predicted"/>
<feature type="transmembrane region" description="Helical" evidence="6">
    <location>
        <begin position="184"/>
        <end position="202"/>
    </location>
</feature>
<feature type="transmembrane region" description="Helical" evidence="6">
    <location>
        <begin position="222"/>
        <end position="246"/>
    </location>
</feature>
<dbReference type="PANTHER" id="PTHR11706">
    <property type="entry name" value="SOLUTE CARRIER PROTEIN FAMILY 11 MEMBER"/>
    <property type="match status" value="1"/>
</dbReference>
<evidence type="ECO:0000256" key="1">
    <source>
        <dbReference type="ARBA" id="ARBA00004141"/>
    </source>
</evidence>
<comment type="subcellular location">
    <subcellularLocation>
        <location evidence="1">Membrane</location>
        <topology evidence="1">Multi-pass membrane protein</topology>
    </subcellularLocation>
</comment>
<dbReference type="Pfam" id="PF01566">
    <property type="entry name" value="Nramp"/>
    <property type="match status" value="1"/>
</dbReference>
<evidence type="ECO:0000313" key="7">
    <source>
        <dbReference type="EMBL" id="OIJ86759.1"/>
    </source>
</evidence>
<dbReference type="PANTHER" id="PTHR11706:SF33">
    <property type="entry name" value="NATURAL RESISTANCE-ASSOCIATED MACROPHAGE PROTEIN 2"/>
    <property type="match status" value="1"/>
</dbReference>
<feature type="transmembrane region" description="Helical" evidence="6">
    <location>
        <begin position="434"/>
        <end position="452"/>
    </location>
</feature>
<feature type="transmembrane region" description="Helical" evidence="6">
    <location>
        <begin position="365"/>
        <end position="382"/>
    </location>
</feature>
<dbReference type="AlphaFoldDB" id="A0A1S2NZ64"/>
<dbReference type="Proteomes" id="UP000179642">
    <property type="component" value="Unassembled WGS sequence"/>
</dbReference>
<name>A0A1S2NZ64_9ACTN</name>
<keyword evidence="5 6" id="KW-0472">Membrane</keyword>
<reference evidence="7 8" key="1">
    <citation type="submission" date="2016-10" db="EMBL/GenBank/DDBJ databases">
        <title>Genome sequence of Streptomyces sp. MUSC 1.</title>
        <authorList>
            <person name="Lee L.-H."/>
            <person name="Ser H.-L."/>
            <person name="Law J.W.-F."/>
        </authorList>
    </citation>
    <scope>NUCLEOTIDE SEQUENCE [LARGE SCALE GENOMIC DNA]</scope>
    <source>
        <strain evidence="7 8">MUSC 1</strain>
    </source>
</reference>
<dbReference type="OrthoDB" id="9787548at2"/>
<dbReference type="GO" id="GO:0034755">
    <property type="term" value="P:iron ion transmembrane transport"/>
    <property type="evidence" value="ECO:0007669"/>
    <property type="project" value="TreeGrafter"/>
</dbReference>
<feature type="transmembrane region" description="Helical" evidence="6">
    <location>
        <begin position="320"/>
        <end position="345"/>
    </location>
</feature>
<keyword evidence="3 6" id="KW-0812">Transmembrane</keyword>
<dbReference type="EMBL" id="MLYO01000120">
    <property type="protein sequence ID" value="OIJ86759.1"/>
    <property type="molecule type" value="Genomic_DNA"/>
</dbReference>
<organism evidence="7 8">
    <name type="scientific">Streptomyces monashensis</name>
    <dbReference type="NCBI Taxonomy" id="1678012"/>
    <lineage>
        <taxon>Bacteria</taxon>
        <taxon>Bacillati</taxon>
        <taxon>Actinomycetota</taxon>
        <taxon>Actinomycetes</taxon>
        <taxon>Kitasatosporales</taxon>
        <taxon>Streptomycetaceae</taxon>
        <taxon>Streptomyces</taxon>
    </lineage>
</organism>
<evidence type="ECO:0000256" key="2">
    <source>
        <dbReference type="ARBA" id="ARBA00022448"/>
    </source>
</evidence>
<dbReference type="GO" id="GO:0005886">
    <property type="term" value="C:plasma membrane"/>
    <property type="evidence" value="ECO:0007669"/>
    <property type="project" value="TreeGrafter"/>
</dbReference>
<evidence type="ECO:0000256" key="3">
    <source>
        <dbReference type="ARBA" id="ARBA00022692"/>
    </source>
</evidence>
<evidence type="ECO:0000256" key="4">
    <source>
        <dbReference type="ARBA" id="ARBA00022989"/>
    </source>
</evidence>
<keyword evidence="4 6" id="KW-1133">Transmembrane helix</keyword>
<protein>
    <submittedName>
        <fullName evidence="7">Manganese transporter</fullName>
    </submittedName>
</protein>
<gene>
    <name evidence="7" type="ORF">BIV23_43540</name>
</gene>
<comment type="caution">
    <text evidence="7">The sequence shown here is derived from an EMBL/GenBank/DDBJ whole genome shotgun (WGS) entry which is preliminary data.</text>
</comment>
<dbReference type="InterPro" id="IPR001046">
    <property type="entry name" value="NRAMP_fam"/>
</dbReference>
<evidence type="ECO:0000313" key="8">
    <source>
        <dbReference type="Proteomes" id="UP000179642"/>
    </source>
</evidence>